<dbReference type="InterPro" id="IPR028325">
    <property type="entry name" value="VG_K_chnl"/>
</dbReference>
<evidence type="ECO:0000256" key="7">
    <source>
        <dbReference type="ARBA" id="ARBA00023303"/>
    </source>
</evidence>
<dbReference type="PANTHER" id="PTHR11537">
    <property type="entry name" value="VOLTAGE-GATED POTASSIUM CHANNEL"/>
    <property type="match status" value="1"/>
</dbReference>
<name>A0A6P0HNJ1_9ACTN</name>
<evidence type="ECO:0000256" key="6">
    <source>
        <dbReference type="ARBA" id="ARBA00023136"/>
    </source>
</evidence>
<reference evidence="10 11" key="1">
    <citation type="journal article" date="2014" name="Int. J. Syst. Evol. Microbiol.">
        <title>Nocardioides zeae sp. nov., isolated from the stem of Zea mays.</title>
        <authorList>
            <person name="Glaeser S.P."/>
            <person name="McInroy J.A."/>
            <person name="Busse H.J."/>
            <person name="Kampfer P."/>
        </authorList>
    </citation>
    <scope>NUCLEOTIDE SEQUENCE [LARGE SCALE GENOMIC DNA]</scope>
    <source>
        <strain evidence="10 11">JCM 30728</strain>
    </source>
</reference>
<dbReference type="PANTHER" id="PTHR11537:SF254">
    <property type="entry name" value="POTASSIUM VOLTAGE-GATED CHANNEL PROTEIN SHAB"/>
    <property type="match status" value="1"/>
</dbReference>
<feature type="transmembrane region" description="Helical" evidence="8">
    <location>
        <begin position="57"/>
        <end position="73"/>
    </location>
</feature>
<feature type="transmembrane region" description="Helical" evidence="8">
    <location>
        <begin position="126"/>
        <end position="144"/>
    </location>
</feature>
<gene>
    <name evidence="10" type="ORF">G3T38_18555</name>
</gene>
<dbReference type="InterPro" id="IPR027359">
    <property type="entry name" value="Volt_channel_dom_sf"/>
</dbReference>
<organism evidence="10 11">
    <name type="scientific">Nocardioides zeae</name>
    <dbReference type="NCBI Taxonomy" id="1457234"/>
    <lineage>
        <taxon>Bacteria</taxon>
        <taxon>Bacillati</taxon>
        <taxon>Actinomycetota</taxon>
        <taxon>Actinomycetes</taxon>
        <taxon>Propionibacteriales</taxon>
        <taxon>Nocardioidaceae</taxon>
        <taxon>Nocardioides</taxon>
    </lineage>
</organism>
<dbReference type="Gene3D" id="1.20.120.350">
    <property type="entry name" value="Voltage-gated potassium channels. Chain C"/>
    <property type="match status" value="1"/>
</dbReference>
<keyword evidence="3 8" id="KW-0812">Transmembrane</keyword>
<dbReference type="Pfam" id="PF07885">
    <property type="entry name" value="Ion_trans_2"/>
    <property type="match status" value="1"/>
</dbReference>
<evidence type="ECO:0000256" key="4">
    <source>
        <dbReference type="ARBA" id="ARBA00022989"/>
    </source>
</evidence>
<feature type="domain" description="Potassium channel" evidence="9">
    <location>
        <begin position="138"/>
        <end position="209"/>
    </location>
</feature>
<dbReference type="GO" id="GO:0008076">
    <property type="term" value="C:voltage-gated potassium channel complex"/>
    <property type="evidence" value="ECO:0007669"/>
    <property type="project" value="InterPro"/>
</dbReference>
<evidence type="ECO:0000256" key="5">
    <source>
        <dbReference type="ARBA" id="ARBA00023065"/>
    </source>
</evidence>
<evidence type="ECO:0000256" key="1">
    <source>
        <dbReference type="ARBA" id="ARBA00004141"/>
    </source>
</evidence>
<keyword evidence="4 8" id="KW-1133">Transmembrane helix</keyword>
<dbReference type="GO" id="GO:0005249">
    <property type="term" value="F:voltage-gated potassium channel activity"/>
    <property type="evidence" value="ECO:0007669"/>
    <property type="project" value="InterPro"/>
</dbReference>
<comment type="subcellular location">
    <subcellularLocation>
        <location evidence="1">Membrane</location>
        <topology evidence="1">Multi-pass membrane protein</topology>
    </subcellularLocation>
</comment>
<protein>
    <submittedName>
        <fullName evidence="10">Two pore domain potassium channel family protein</fullName>
    </submittedName>
</protein>
<evidence type="ECO:0000313" key="10">
    <source>
        <dbReference type="EMBL" id="NEN80262.1"/>
    </source>
</evidence>
<keyword evidence="6 8" id="KW-0472">Membrane</keyword>
<keyword evidence="7 10" id="KW-0407">Ion channel</keyword>
<keyword evidence="5" id="KW-0406">Ion transport</keyword>
<accession>A0A6P0HNJ1</accession>
<keyword evidence="11" id="KW-1185">Reference proteome</keyword>
<keyword evidence="2" id="KW-0813">Transport</keyword>
<evidence type="ECO:0000259" key="9">
    <source>
        <dbReference type="Pfam" id="PF07885"/>
    </source>
</evidence>
<comment type="caution">
    <text evidence="10">The sequence shown here is derived from an EMBL/GenBank/DDBJ whole genome shotgun (WGS) entry which is preliminary data.</text>
</comment>
<dbReference type="GO" id="GO:0001508">
    <property type="term" value="P:action potential"/>
    <property type="evidence" value="ECO:0007669"/>
    <property type="project" value="TreeGrafter"/>
</dbReference>
<proteinExistence type="predicted"/>
<evidence type="ECO:0000256" key="8">
    <source>
        <dbReference type="SAM" id="Phobius"/>
    </source>
</evidence>
<evidence type="ECO:0000256" key="3">
    <source>
        <dbReference type="ARBA" id="ARBA00022692"/>
    </source>
</evidence>
<dbReference type="RefSeq" id="WP_163774057.1">
    <property type="nucleotide sequence ID" value="NZ_JAAGXA010000017.1"/>
</dbReference>
<feature type="transmembrane region" description="Helical" evidence="8">
    <location>
        <begin position="20"/>
        <end position="37"/>
    </location>
</feature>
<evidence type="ECO:0000256" key="2">
    <source>
        <dbReference type="ARBA" id="ARBA00022448"/>
    </source>
</evidence>
<sequence length="222" mass="24769">MDEQHEARGEARVDAWERRVEVPLLGPALAFLVAWAWPVLDPRLDPDLRTLLRTVSWTVWGAFAIDFAIRMRLARDRRRYALRHWYDVALILLPLLRPLRVLRVLAFMRVLQRTAAGGLAGRATTYVLGTALISLFLGAVAVLDTEQDAPDANIRTFGDALWWATTTVTTVGYGDRYPVTFEGRLLAVVLMLVGIGAVGVVTAALAAWLLSHVREEQRGDRG</sequence>
<dbReference type="Proteomes" id="UP000468687">
    <property type="component" value="Unassembled WGS sequence"/>
</dbReference>
<dbReference type="AlphaFoldDB" id="A0A6P0HNJ1"/>
<evidence type="ECO:0000313" key="11">
    <source>
        <dbReference type="Proteomes" id="UP000468687"/>
    </source>
</evidence>
<dbReference type="SUPFAM" id="SSF81324">
    <property type="entry name" value="Voltage-gated potassium channels"/>
    <property type="match status" value="1"/>
</dbReference>
<dbReference type="Gene3D" id="1.10.287.70">
    <property type="match status" value="1"/>
</dbReference>
<dbReference type="PRINTS" id="PR00169">
    <property type="entry name" value="KCHANNEL"/>
</dbReference>
<dbReference type="InterPro" id="IPR013099">
    <property type="entry name" value="K_chnl_dom"/>
</dbReference>
<feature type="transmembrane region" description="Helical" evidence="8">
    <location>
        <begin position="185"/>
        <end position="211"/>
    </location>
</feature>
<dbReference type="EMBL" id="JAAGXA010000017">
    <property type="protein sequence ID" value="NEN80262.1"/>
    <property type="molecule type" value="Genomic_DNA"/>
</dbReference>